<proteinExistence type="predicted"/>
<reference evidence="3 4" key="1">
    <citation type="submission" date="2022-11" db="EMBL/GenBank/DDBJ databases">
        <title>Haliovirga abyssi gen. nov., sp. nov., a mesophilic fermentative bacterium isolated from the Iheya North hydrothermal field and the proposal of Haliovirgaceae fam. nov.</title>
        <authorList>
            <person name="Miyazaki U."/>
            <person name="Tame A."/>
            <person name="Miyazaki J."/>
            <person name="Takai K."/>
            <person name="Sawayama S."/>
            <person name="Kitajima M."/>
            <person name="Okamoto A."/>
            <person name="Nakagawa S."/>
        </authorList>
    </citation>
    <scope>NUCLEOTIDE SEQUENCE [LARGE SCALE GENOMIC DNA]</scope>
    <source>
        <strain evidence="3 4">IC12</strain>
    </source>
</reference>
<feature type="transmembrane region" description="Helical" evidence="1">
    <location>
        <begin position="55"/>
        <end position="73"/>
    </location>
</feature>
<evidence type="ECO:0000256" key="1">
    <source>
        <dbReference type="SAM" id="Phobius"/>
    </source>
</evidence>
<keyword evidence="1" id="KW-0472">Membrane</keyword>
<name>A0AAU9DIP7_9FUSO</name>
<keyword evidence="4" id="KW-1185">Reference proteome</keyword>
<evidence type="ECO:0000259" key="2">
    <source>
        <dbReference type="PROSITE" id="PS51012"/>
    </source>
</evidence>
<keyword evidence="1" id="KW-1133">Transmembrane helix</keyword>
<sequence>MLQMPLLFFSNVLYATEKLPLIFGIIVKINPMTYLVAGLRTMFTQQGSFVFTRDLTIQILILFIFAIFGMSIATKAYKEIISRD</sequence>
<protein>
    <recommendedName>
        <fullName evidence="2">ABC transmembrane type-2 domain-containing protein</fullName>
    </recommendedName>
</protein>
<feature type="domain" description="ABC transmembrane type-2" evidence="2">
    <location>
        <begin position="1"/>
        <end position="80"/>
    </location>
</feature>
<dbReference type="PROSITE" id="PS51012">
    <property type="entry name" value="ABC_TM2"/>
    <property type="match status" value="1"/>
</dbReference>
<dbReference type="EMBL" id="AP027059">
    <property type="protein sequence ID" value="BDU51472.1"/>
    <property type="molecule type" value="Genomic_DNA"/>
</dbReference>
<accession>A0AAU9DIP7</accession>
<dbReference type="Proteomes" id="UP001321582">
    <property type="component" value="Chromosome"/>
</dbReference>
<keyword evidence="1" id="KW-0812">Transmembrane</keyword>
<dbReference type="InterPro" id="IPR047817">
    <property type="entry name" value="ABC2_TM_bact-type"/>
</dbReference>
<evidence type="ECO:0000313" key="4">
    <source>
        <dbReference type="Proteomes" id="UP001321582"/>
    </source>
</evidence>
<gene>
    <name evidence="3" type="ORF">HLVA_20410</name>
</gene>
<feature type="transmembrane region" description="Helical" evidence="1">
    <location>
        <begin position="21"/>
        <end position="43"/>
    </location>
</feature>
<evidence type="ECO:0000313" key="3">
    <source>
        <dbReference type="EMBL" id="BDU51472.1"/>
    </source>
</evidence>
<organism evidence="3 4">
    <name type="scientific">Haliovirga abyssi</name>
    <dbReference type="NCBI Taxonomy" id="2996794"/>
    <lineage>
        <taxon>Bacteria</taxon>
        <taxon>Fusobacteriati</taxon>
        <taxon>Fusobacteriota</taxon>
        <taxon>Fusobacteriia</taxon>
        <taxon>Fusobacteriales</taxon>
        <taxon>Haliovirgaceae</taxon>
        <taxon>Haliovirga</taxon>
    </lineage>
</organism>
<dbReference type="KEGG" id="haby:HLVA_20410"/>
<dbReference type="AlphaFoldDB" id="A0AAU9DIP7"/>